<name>A0ABU8VAH0_9BURK</name>
<dbReference type="InterPro" id="IPR032875">
    <property type="entry name" value="Succ_CoA_lig_flav_dom"/>
</dbReference>
<feature type="domain" description="Succinyl-CoA synthetase-like flavodoxin" evidence="2">
    <location>
        <begin position="179"/>
        <end position="285"/>
    </location>
</feature>
<dbReference type="Gene3D" id="3.40.50.720">
    <property type="entry name" value="NAD(P)-binding Rossmann-like Domain"/>
    <property type="match status" value="1"/>
</dbReference>
<dbReference type="SUPFAM" id="SSF52210">
    <property type="entry name" value="Succinyl-CoA synthetase domains"/>
    <property type="match status" value="1"/>
</dbReference>
<dbReference type="PANTHER" id="PTHR11117:SF2">
    <property type="entry name" value="SUCCINATE--COA LIGASE [ADP_GDP-FORMING] SUBUNIT ALPHA, MITOCHONDRIAL"/>
    <property type="match status" value="1"/>
</dbReference>
<evidence type="ECO:0000313" key="3">
    <source>
        <dbReference type="EMBL" id="MEJ8810476.1"/>
    </source>
</evidence>
<sequence length="906" mass="96543">MHNQANGASSSSHYYLGIHSLADLATRGDRVCVLNILGGESRQVTPTSHVFSGGNVVFGTSPGRSGQSLKTAMGDIPVFNNVREGLDAGHAFNTGVVYLPPSGVRDGVAELIRVNPELKKIVIITEKIAVHDAREIRAMAQQRGVDIIGGNCLGVADSWSRTRIGGALGGDHPEESLLQGTVAIFSNSGGFTSTIAQYLSTEGWGTTTLVSSGKDVYIHYAARDFAHAFRNDGRSRAAVLYVEPGGYYEQDLDFGKPVVACVVGRWKSKLSRAVGHAGAMAGSGDRAEDKERWFMEAFGVDGLYTPENPIVSRKGAVVTNIAHIPAALTAVMKLSGAKPDFAPRGSLVLKPWMANDQGIALPAALALEPVAAPEPYAAQIAELAAQVGAVIARQNMKDRSGASVMDSKTQVTSVHGKSVLELALEPLQANFALPLVHEVAGPNDRALLDIAVAAEVNLVGDPILVAADAARDAGNSPNTVMAAAVAIVGPRRVNRTLACSRALIELFAGSGLKDGHDERFDFRHLPIDPAVRELFMAGPEEADDPRPAAMLEAVRQRGAKSVFLRFVQALDGPPSRDALLAAIATTIAWGPLVRKRISRLTAETLPWYLRLYGVMVGASIPGERHQAGSLCGISREERFGHWTMADLCFLAITGKKPSADESRPLQMLIGLLISNGPGSISAQGAKGAVAADGPQTPGRVQINKAMAGFLTHTGYSHGGNGFEGMAFLLEQFRSSGLTDPTDPSHGLDLKAMATAFARTYKADKRAAKELGSEMRALPGVHHPVFKGKPVNHDPRERFIACYMAQQGAYNVFHAYYLELVQALYANGATPYVFCVNVDAVIAALLLALLWKDYKAGALTERDLEAAAFTVFLYGRMIGAAAEIDDHLNRGRNMDTRTPEASCSFVM</sequence>
<evidence type="ECO:0000259" key="1">
    <source>
        <dbReference type="Pfam" id="PF02629"/>
    </source>
</evidence>
<proteinExistence type="predicted"/>
<dbReference type="Proteomes" id="UP001365846">
    <property type="component" value="Unassembled WGS sequence"/>
</dbReference>
<evidence type="ECO:0000313" key="4">
    <source>
        <dbReference type="Proteomes" id="UP001365846"/>
    </source>
</evidence>
<gene>
    <name evidence="3" type="ORF">WKW77_05305</name>
</gene>
<dbReference type="Pfam" id="PF13607">
    <property type="entry name" value="Succ_CoA_lig"/>
    <property type="match status" value="1"/>
</dbReference>
<dbReference type="Gene3D" id="3.40.50.261">
    <property type="entry name" value="Succinyl-CoA synthetase domains"/>
    <property type="match status" value="1"/>
</dbReference>
<dbReference type="InterPro" id="IPR036969">
    <property type="entry name" value="Citrate_synthase_sf"/>
</dbReference>
<dbReference type="SUPFAM" id="SSF51735">
    <property type="entry name" value="NAD(P)-binding Rossmann-fold domains"/>
    <property type="match status" value="1"/>
</dbReference>
<dbReference type="InterPro" id="IPR016102">
    <property type="entry name" value="Succinyl-CoA_synth-like"/>
</dbReference>
<dbReference type="EMBL" id="JBBKZU010000002">
    <property type="protein sequence ID" value="MEJ8810476.1"/>
    <property type="molecule type" value="Genomic_DNA"/>
</dbReference>
<accession>A0ABU8VAH0</accession>
<organism evidence="3 4">
    <name type="scientific">Variovorax ureilyticus</name>
    <dbReference type="NCBI Taxonomy" id="1836198"/>
    <lineage>
        <taxon>Bacteria</taxon>
        <taxon>Pseudomonadati</taxon>
        <taxon>Pseudomonadota</taxon>
        <taxon>Betaproteobacteria</taxon>
        <taxon>Burkholderiales</taxon>
        <taxon>Comamonadaceae</taxon>
        <taxon>Variovorax</taxon>
    </lineage>
</organism>
<keyword evidence="4" id="KW-1185">Reference proteome</keyword>
<dbReference type="InterPro" id="IPR003781">
    <property type="entry name" value="CoA-bd"/>
</dbReference>
<comment type="caution">
    <text evidence="3">The sequence shown here is derived from an EMBL/GenBank/DDBJ whole genome shotgun (WGS) entry which is preliminary data.</text>
</comment>
<dbReference type="PANTHER" id="PTHR11117">
    <property type="entry name" value="SUCCINYL-COA LIGASE SUBUNIT ALPHA"/>
    <property type="match status" value="1"/>
</dbReference>
<reference evidence="3 4" key="1">
    <citation type="submission" date="2024-03" db="EMBL/GenBank/DDBJ databases">
        <title>Novel species of the genus Variovorax.</title>
        <authorList>
            <person name="Liu Q."/>
            <person name="Xin Y.-H."/>
        </authorList>
    </citation>
    <scope>NUCLEOTIDE SEQUENCE [LARGE SCALE GENOMIC DNA]</scope>
    <source>
        <strain evidence="3 4">KACC 18899</strain>
    </source>
</reference>
<dbReference type="Pfam" id="PF02629">
    <property type="entry name" value="CoA_binding"/>
    <property type="match status" value="1"/>
</dbReference>
<feature type="domain" description="CoA-binding" evidence="1">
    <location>
        <begin position="53"/>
        <end position="126"/>
    </location>
</feature>
<dbReference type="RefSeq" id="WP_340355796.1">
    <property type="nucleotide sequence ID" value="NZ_JBBKZU010000002.1"/>
</dbReference>
<protein>
    <submittedName>
        <fullName evidence="3">CoA-binding protein</fullName>
    </submittedName>
</protein>
<dbReference type="InterPro" id="IPR036291">
    <property type="entry name" value="NAD(P)-bd_dom_sf"/>
</dbReference>
<evidence type="ECO:0000259" key="2">
    <source>
        <dbReference type="Pfam" id="PF13607"/>
    </source>
</evidence>
<dbReference type="SUPFAM" id="SSF48256">
    <property type="entry name" value="Citrate synthase"/>
    <property type="match status" value="1"/>
</dbReference>